<dbReference type="InterPro" id="IPR001507">
    <property type="entry name" value="ZP_dom"/>
</dbReference>
<evidence type="ECO:0000313" key="5">
    <source>
        <dbReference type="EMBL" id="CAG5076569.1"/>
    </source>
</evidence>
<organism evidence="5 6">
    <name type="scientific">Oikopleura dioica</name>
    <name type="common">Tunicate</name>
    <dbReference type="NCBI Taxonomy" id="34765"/>
    <lineage>
        <taxon>Eukaryota</taxon>
        <taxon>Metazoa</taxon>
        <taxon>Chordata</taxon>
        <taxon>Tunicata</taxon>
        <taxon>Appendicularia</taxon>
        <taxon>Copelata</taxon>
        <taxon>Oikopleuridae</taxon>
        <taxon>Oikopleura</taxon>
    </lineage>
</organism>
<evidence type="ECO:0000256" key="2">
    <source>
        <dbReference type="ARBA" id="ARBA00023157"/>
    </source>
</evidence>
<gene>
    <name evidence="5" type="ORF">OKIOD_LOCUS50</name>
</gene>
<feature type="domain" description="ZP" evidence="4">
    <location>
        <begin position="199"/>
        <end position="469"/>
    </location>
</feature>
<dbReference type="Proteomes" id="UP001158576">
    <property type="component" value="Chromosome PAR"/>
</dbReference>
<keyword evidence="2" id="KW-1015">Disulfide bond</keyword>
<feature type="chain" id="PRO_5045940650" evidence="3">
    <location>
        <begin position="16"/>
        <end position="512"/>
    </location>
</feature>
<dbReference type="PROSITE" id="PS51034">
    <property type="entry name" value="ZP_2"/>
    <property type="match status" value="1"/>
</dbReference>
<evidence type="ECO:0000259" key="4">
    <source>
        <dbReference type="PROSITE" id="PS51034"/>
    </source>
</evidence>
<dbReference type="EMBL" id="OU015568">
    <property type="protein sequence ID" value="CAG5076569.1"/>
    <property type="molecule type" value="Genomic_DNA"/>
</dbReference>
<dbReference type="Gene3D" id="2.60.40.4100">
    <property type="entry name" value="Zona pellucida, ZP-C domain"/>
    <property type="match status" value="1"/>
</dbReference>
<dbReference type="InterPro" id="IPR055355">
    <property type="entry name" value="ZP-C"/>
</dbReference>
<name>A0ABN7RNM2_OIKDI</name>
<feature type="signal peptide" evidence="3">
    <location>
        <begin position="1"/>
        <end position="15"/>
    </location>
</feature>
<keyword evidence="6" id="KW-1185">Reference proteome</keyword>
<sequence length="512" mass="57453">MKLLKTVIFCAPVFAGIPKCWETEGSGSFSGDFSGDGETEELPGQGDIYDYFKFNEETGKIEFHHDFSAYDGECYLQPSNKELSYLKNNCWNIRFVDPNRPDPIPLDPTDFELDGFSGSITAGFAFVDRDSADNSTSSFCSQASMLMTDEQELIFVMRNSQRHCAPVEFESMELPETCCDFSQFPARRQMNLEDYAWQTCGIDNMKIEIDRCAMVYYGFSIDDLNLDGPEGGTGLGLAAGDDDHCMGEFSEDGDRFVWTLEERDSCRTHREANSTHYTLSNAVSGRTGLQVGKITRIREAKVNFACTYPISLTVSAFNMGYLQTVVPAGIVNLKSTAVQLDYQMAIYKDATYEDFVEADAEFDVPEKIFVGISTTAPGDLKLGVEKCWFTGSPDPADALFYTFIEDGCGETNAEEGSIEIFQNFGSSDARFSVKSFLFDGDESSSLYLHCDVRLCADCDNTCDSDATRKRRELLVLENTDDLVSHLSLEMPIQTRKEQPRFRGFFQRRPFLK</sequence>
<keyword evidence="1 3" id="KW-0732">Signal</keyword>
<dbReference type="Pfam" id="PF00100">
    <property type="entry name" value="Zona_pellucida"/>
    <property type="match status" value="1"/>
</dbReference>
<dbReference type="InterPro" id="IPR055356">
    <property type="entry name" value="ZP-N"/>
</dbReference>
<proteinExistence type="predicted"/>
<protein>
    <submittedName>
        <fullName evidence="5">Oidioi.mRNA.OKI2018_I69.PAR.g8492.t1.cds</fullName>
    </submittedName>
</protein>
<dbReference type="InterPro" id="IPR042235">
    <property type="entry name" value="ZP-C_dom"/>
</dbReference>
<dbReference type="PANTHER" id="PTHR14002">
    <property type="entry name" value="ENDOGLIN/TGF-BETA RECEPTOR TYPE III"/>
    <property type="match status" value="1"/>
</dbReference>
<accession>A0ABN7RNM2</accession>
<dbReference type="PANTHER" id="PTHR14002:SF43">
    <property type="entry name" value="DELTA-LIKE PROTEIN"/>
    <property type="match status" value="1"/>
</dbReference>
<dbReference type="Pfam" id="PF23344">
    <property type="entry name" value="ZP-N"/>
    <property type="match status" value="1"/>
</dbReference>
<reference evidence="5 6" key="1">
    <citation type="submission" date="2021-04" db="EMBL/GenBank/DDBJ databases">
        <authorList>
            <person name="Bliznina A."/>
        </authorList>
    </citation>
    <scope>NUCLEOTIDE SEQUENCE [LARGE SCALE GENOMIC DNA]</scope>
</reference>
<evidence type="ECO:0000313" key="6">
    <source>
        <dbReference type="Proteomes" id="UP001158576"/>
    </source>
</evidence>
<dbReference type="Gene3D" id="2.60.40.3210">
    <property type="entry name" value="Zona pellucida, ZP-N domain"/>
    <property type="match status" value="1"/>
</dbReference>
<evidence type="ECO:0000256" key="1">
    <source>
        <dbReference type="ARBA" id="ARBA00022729"/>
    </source>
</evidence>
<dbReference type="SMART" id="SM00241">
    <property type="entry name" value="ZP"/>
    <property type="match status" value="1"/>
</dbReference>
<evidence type="ECO:0000256" key="3">
    <source>
        <dbReference type="SAM" id="SignalP"/>
    </source>
</evidence>